<proteinExistence type="predicted"/>
<organism evidence="2 3">
    <name type="scientific">Paracoccus yeei</name>
    <dbReference type="NCBI Taxonomy" id="147645"/>
    <lineage>
        <taxon>Bacteria</taxon>
        <taxon>Pseudomonadati</taxon>
        <taxon>Pseudomonadota</taxon>
        <taxon>Alphaproteobacteria</taxon>
        <taxon>Rhodobacterales</taxon>
        <taxon>Paracoccaceae</taxon>
        <taxon>Paracoccus</taxon>
    </lineage>
</organism>
<dbReference type="AlphaFoldDB" id="A0A1V0GSS5"/>
<accession>A0A1V0GSS5</accession>
<dbReference type="KEGG" id="pye:A6J80_11080"/>
<name>A0A1V0GSS5_9RHOB</name>
<dbReference type="Pfam" id="PF13175">
    <property type="entry name" value="AAA_15"/>
    <property type="match status" value="1"/>
</dbReference>
<evidence type="ECO:0000313" key="3">
    <source>
        <dbReference type="Proteomes" id="UP000191257"/>
    </source>
</evidence>
<sequence length="417" mass="46291">MAQLNAISISRYRSFKDEVRLQLAPLVILIGRNGSGKSVISRLMLLLSEAFHKGRPNEPLNLRAGGIIHALSGRDLPHLKGVLPFSLTLEVTHEEKRLELQYVLRFIPEKHRITIETCILKQADKEIVKISLRNDEQLSVADPEYVVLVNGNPHQLQQFCGLMPIFQDGAPSILKDLFGTIADAVPLVSYLGPFRSETGHFIGSPQYVPQDLGSRGEHTVEILANNVLRGDGRLQASVSKWLEEKMGHRLSLHSEDGFSRIALSQLKADADVSLSETGAGFSQVLPIITQNFMSQMSLSPENFLISEQPELHLHPAAHGDLADLFISTAQNNGRSVLIETHSEQLIMRVRRRIAENVINPEDVVLWSIGHSRQAGESDVRIISLDRTGTPSDWPEGVFEESLQDLTALRSAARERGL</sequence>
<dbReference type="RefSeq" id="WP_080621541.1">
    <property type="nucleotide sequence ID" value="NZ_CAWMZI010000001.1"/>
</dbReference>
<evidence type="ECO:0000313" key="2">
    <source>
        <dbReference type="EMBL" id="ARC36850.1"/>
    </source>
</evidence>
<protein>
    <recommendedName>
        <fullName evidence="1">Endonuclease GajA/Old nuclease/RecF-like AAA domain-containing protein</fullName>
    </recommendedName>
</protein>
<dbReference type="InterPro" id="IPR041685">
    <property type="entry name" value="AAA_GajA/Old/RecF-like"/>
</dbReference>
<dbReference type="SUPFAM" id="SSF52540">
    <property type="entry name" value="P-loop containing nucleoside triphosphate hydrolases"/>
    <property type="match status" value="1"/>
</dbReference>
<dbReference type="PANTHER" id="PTHR43581">
    <property type="entry name" value="ATP/GTP PHOSPHATASE"/>
    <property type="match status" value="1"/>
</dbReference>
<gene>
    <name evidence="2" type="ORF">A6J80_11080</name>
</gene>
<dbReference type="Proteomes" id="UP000191257">
    <property type="component" value="Chromosome"/>
</dbReference>
<dbReference type="InterPro" id="IPR027417">
    <property type="entry name" value="P-loop_NTPase"/>
</dbReference>
<dbReference type="EMBL" id="CP020442">
    <property type="protein sequence ID" value="ARC36850.1"/>
    <property type="molecule type" value="Genomic_DNA"/>
</dbReference>
<dbReference type="Gene3D" id="3.40.50.300">
    <property type="entry name" value="P-loop containing nucleotide triphosphate hydrolases"/>
    <property type="match status" value="1"/>
</dbReference>
<dbReference type="PANTHER" id="PTHR43581:SF2">
    <property type="entry name" value="EXCINUCLEASE ATPASE SUBUNIT"/>
    <property type="match status" value="1"/>
</dbReference>
<dbReference type="InterPro" id="IPR051396">
    <property type="entry name" value="Bact_Antivir_Def_Nuclease"/>
</dbReference>
<evidence type="ECO:0000259" key="1">
    <source>
        <dbReference type="Pfam" id="PF13175"/>
    </source>
</evidence>
<feature type="domain" description="Endonuclease GajA/Old nuclease/RecF-like AAA" evidence="1">
    <location>
        <begin position="259"/>
        <end position="346"/>
    </location>
</feature>
<keyword evidence="3" id="KW-1185">Reference proteome</keyword>
<reference evidence="2" key="1">
    <citation type="submission" date="2017-12" db="EMBL/GenBank/DDBJ databases">
        <title>FDA dAtabase for Regulatory Grade micrObial Sequences (FDA-ARGOS): Supporting development and validation of Infectious Disease Dx tests.</title>
        <authorList>
            <person name="Campos J."/>
            <person name="Goldberg B."/>
            <person name="Tallon L."/>
            <person name="Sadzewicz L."/>
            <person name="Sengamalay N."/>
            <person name="Ott S."/>
            <person name="Godinez A."/>
            <person name="Nagaraj S."/>
            <person name="Vyas G."/>
            <person name="Aluvathingal J."/>
            <person name="Nadendla S."/>
            <person name="Geyer C."/>
            <person name="Nandy P."/>
            <person name="Hobson J."/>
            <person name="Sichtig H."/>
        </authorList>
    </citation>
    <scope>NUCLEOTIDE SEQUENCE</scope>
    <source>
        <strain evidence="2">FDAARGOS_252</strain>
    </source>
</reference>